<gene>
    <name evidence="3" type="ORF">G1H10_11485</name>
</gene>
<organism evidence="3 4">
    <name type="scientific">Phytoactinopolyspora halotolerans</name>
    <dbReference type="NCBI Taxonomy" id="1981512"/>
    <lineage>
        <taxon>Bacteria</taxon>
        <taxon>Bacillati</taxon>
        <taxon>Actinomycetota</taxon>
        <taxon>Actinomycetes</taxon>
        <taxon>Jiangellales</taxon>
        <taxon>Jiangellaceae</taxon>
        <taxon>Phytoactinopolyspora</taxon>
    </lineage>
</organism>
<dbReference type="RefSeq" id="WP_163737225.1">
    <property type="nucleotide sequence ID" value="NZ_JAAGOA010000007.1"/>
</dbReference>
<dbReference type="SUPFAM" id="SSF46894">
    <property type="entry name" value="C-terminal effector domain of the bipartite response regulators"/>
    <property type="match status" value="1"/>
</dbReference>
<dbReference type="SUPFAM" id="SSF48452">
    <property type="entry name" value="TPR-like"/>
    <property type="match status" value="2"/>
</dbReference>
<dbReference type="Gene3D" id="1.25.40.10">
    <property type="entry name" value="Tetratricopeptide repeat domain"/>
    <property type="match status" value="1"/>
</dbReference>
<dbReference type="GO" id="GO:0006355">
    <property type="term" value="P:regulation of DNA-templated transcription"/>
    <property type="evidence" value="ECO:0007669"/>
    <property type="project" value="InterPro"/>
</dbReference>
<evidence type="ECO:0000259" key="2">
    <source>
        <dbReference type="PROSITE" id="PS50043"/>
    </source>
</evidence>
<dbReference type="PANTHER" id="PTHR43214:SF43">
    <property type="entry name" value="TWO-COMPONENT RESPONSE REGULATOR"/>
    <property type="match status" value="1"/>
</dbReference>
<dbReference type="Proteomes" id="UP000475214">
    <property type="component" value="Unassembled WGS sequence"/>
</dbReference>
<keyword evidence="4" id="KW-1185">Reference proteome</keyword>
<sequence>MAQASSAADVAAARGREAYQRMAWRDACEHLTAADRQDTLAAEDLDKLARAAYLIGRVDASGETWERAHHAFLDRGATAAAVRCAFWLAMTLVQRGEQARGGGWLARAQHILDDAALDCVEQGYLRIPMALRTLEGGDPETAYRSFVAITELADRFGDADLRALGRLGQGRSLVTQGQVAEGLARLDEAMVAVTTGEVSPVAAGIVYCTMVIVCRAIFDVQRMQEWTVVLSRWCARQQDLKPYRGQCLVHRSEIMQLRGEWPAAMEEVRQAREHLSDPPGDPVLGMALYQQGELLRLRGEFARAETCYRDASGCGHPTQPGMALLRLAQGRLDDAAAAIQRTLAEADGPVDRSRVLSAYVEIMLAAGERDDARSALDELDQIAAAFDTLYLRAMVEYARGCLLLADGDAGAAHAALRRASAAWYELKASYESARVRLQMVRVCRELGDHDTAEMELAAARQAFEQLGSAPGLEQVRELAERTVSAVPGGLTRREVEVLRLLATGATNREIAEDLVISEKTVARHVSNMFTKLGLSSRAAATAYAYEHDLV</sequence>
<dbReference type="AlphaFoldDB" id="A0A6L9SA09"/>
<dbReference type="Gene3D" id="1.10.10.10">
    <property type="entry name" value="Winged helix-like DNA-binding domain superfamily/Winged helix DNA-binding domain"/>
    <property type="match status" value="1"/>
</dbReference>
<dbReference type="PRINTS" id="PR00038">
    <property type="entry name" value="HTHLUXR"/>
</dbReference>
<dbReference type="InterPro" id="IPR039420">
    <property type="entry name" value="WalR-like"/>
</dbReference>
<dbReference type="InterPro" id="IPR011990">
    <property type="entry name" value="TPR-like_helical_dom_sf"/>
</dbReference>
<feature type="domain" description="HTH luxR-type" evidence="2">
    <location>
        <begin position="483"/>
        <end position="548"/>
    </location>
</feature>
<dbReference type="SMART" id="SM00421">
    <property type="entry name" value="HTH_LUXR"/>
    <property type="match status" value="1"/>
</dbReference>
<keyword evidence="1 3" id="KW-0238">DNA-binding</keyword>
<evidence type="ECO:0000313" key="4">
    <source>
        <dbReference type="Proteomes" id="UP000475214"/>
    </source>
</evidence>
<proteinExistence type="predicted"/>
<comment type="caution">
    <text evidence="3">The sequence shown here is derived from an EMBL/GenBank/DDBJ whole genome shotgun (WGS) entry which is preliminary data.</text>
</comment>
<evidence type="ECO:0000313" key="3">
    <source>
        <dbReference type="EMBL" id="NEE00790.1"/>
    </source>
</evidence>
<dbReference type="GO" id="GO:0003677">
    <property type="term" value="F:DNA binding"/>
    <property type="evidence" value="ECO:0007669"/>
    <property type="project" value="UniProtKB-KW"/>
</dbReference>
<dbReference type="PANTHER" id="PTHR43214">
    <property type="entry name" value="TWO-COMPONENT RESPONSE REGULATOR"/>
    <property type="match status" value="1"/>
</dbReference>
<name>A0A6L9SA09_9ACTN</name>
<reference evidence="3 4" key="1">
    <citation type="submission" date="2020-02" db="EMBL/GenBank/DDBJ databases">
        <authorList>
            <person name="Li X.-J."/>
            <person name="Han X.-M."/>
        </authorList>
    </citation>
    <scope>NUCLEOTIDE SEQUENCE [LARGE SCALE GENOMIC DNA]</scope>
    <source>
        <strain evidence="3 4">CCTCC AB 2017055</strain>
    </source>
</reference>
<accession>A0A6L9SA09</accession>
<protein>
    <submittedName>
        <fullName evidence="3">DNA-binding response regulator</fullName>
    </submittedName>
</protein>
<dbReference type="InterPro" id="IPR000792">
    <property type="entry name" value="Tscrpt_reg_LuxR_C"/>
</dbReference>
<evidence type="ECO:0000256" key="1">
    <source>
        <dbReference type="ARBA" id="ARBA00023125"/>
    </source>
</evidence>
<dbReference type="EMBL" id="JAAGOA010000007">
    <property type="protein sequence ID" value="NEE00790.1"/>
    <property type="molecule type" value="Genomic_DNA"/>
</dbReference>
<dbReference type="PROSITE" id="PS50043">
    <property type="entry name" value="HTH_LUXR_2"/>
    <property type="match status" value="1"/>
</dbReference>
<dbReference type="InterPro" id="IPR016032">
    <property type="entry name" value="Sig_transdc_resp-reg_C-effctor"/>
</dbReference>
<dbReference type="CDD" id="cd06170">
    <property type="entry name" value="LuxR_C_like"/>
    <property type="match status" value="1"/>
</dbReference>
<dbReference type="PROSITE" id="PS00622">
    <property type="entry name" value="HTH_LUXR_1"/>
    <property type="match status" value="1"/>
</dbReference>
<dbReference type="InterPro" id="IPR036388">
    <property type="entry name" value="WH-like_DNA-bd_sf"/>
</dbReference>
<dbReference type="Pfam" id="PF00196">
    <property type="entry name" value="GerE"/>
    <property type="match status" value="1"/>
</dbReference>